<dbReference type="AlphaFoldDB" id="A0A8J3W078"/>
<reference evidence="1" key="1">
    <citation type="submission" date="2021-01" db="EMBL/GenBank/DDBJ databases">
        <title>Whole genome shotgun sequence of Sphaerimonospora thailandensis NBRC 107569.</title>
        <authorList>
            <person name="Komaki H."/>
            <person name="Tamura T."/>
        </authorList>
    </citation>
    <scope>NUCLEOTIDE SEQUENCE</scope>
    <source>
        <strain evidence="1">NBRC 107569</strain>
    </source>
</reference>
<dbReference type="RefSeq" id="WP_204017657.1">
    <property type="nucleotide sequence ID" value="NZ_BOOG01000043.1"/>
</dbReference>
<gene>
    <name evidence="1" type="ORF">Mth01_42270</name>
</gene>
<evidence type="ECO:0000313" key="2">
    <source>
        <dbReference type="Proteomes" id="UP000610966"/>
    </source>
</evidence>
<comment type="caution">
    <text evidence="1">The sequence shown here is derived from an EMBL/GenBank/DDBJ whole genome shotgun (WGS) entry which is preliminary data.</text>
</comment>
<protein>
    <submittedName>
        <fullName evidence="1">Uncharacterized protein</fullName>
    </submittedName>
</protein>
<keyword evidence="2" id="KW-1185">Reference proteome</keyword>
<organism evidence="1 2">
    <name type="scientific">Sphaerimonospora thailandensis</name>
    <dbReference type="NCBI Taxonomy" id="795644"/>
    <lineage>
        <taxon>Bacteria</taxon>
        <taxon>Bacillati</taxon>
        <taxon>Actinomycetota</taxon>
        <taxon>Actinomycetes</taxon>
        <taxon>Streptosporangiales</taxon>
        <taxon>Streptosporangiaceae</taxon>
        <taxon>Sphaerimonospora</taxon>
    </lineage>
</organism>
<sequence length="207" mass="21718">MGSDDRQVRFLPVAELSGIGGFRAWPVAESAGRIAISDRLAPAEIGAVVATLAQMNLDAGDGPDLAGSDTTALLGGLLGRDGLILPGGLEMRDLGTGVTVVPGCCCGLESWREWAQVPSGEYLWLGHDPSPSIALDGERLRVCQDGGLSGESDPEHVVDLPVSLLPELLLSVRRDLVGFLQALPGRPATSRRRAWSSCRWASAGAPR</sequence>
<dbReference type="EMBL" id="BOOG01000043">
    <property type="protein sequence ID" value="GIH71974.1"/>
    <property type="molecule type" value="Genomic_DNA"/>
</dbReference>
<accession>A0A8J3W078</accession>
<proteinExistence type="predicted"/>
<evidence type="ECO:0000313" key="1">
    <source>
        <dbReference type="EMBL" id="GIH71974.1"/>
    </source>
</evidence>
<dbReference type="Proteomes" id="UP000610966">
    <property type="component" value="Unassembled WGS sequence"/>
</dbReference>
<name>A0A8J3W078_9ACTN</name>